<dbReference type="Gene3D" id="2.60.40.10">
    <property type="entry name" value="Immunoglobulins"/>
    <property type="match status" value="2"/>
</dbReference>
<dbReference type="Gene3D" id="3.40.390.10">
    <property type="entry name" value="Collagenase (Catalytic Domain)"/>
    <property type="match status" value="1"/>
</dbReference>
<dbReference type="InterPro" id="IPR024079">
    <property type="entry name" value="MetalloPept_cat_dom_sf"/>
</dbReference>
<dbReference type="InterPro" id="IPR008964">
    <property type="entry name" value="Invasin/intimin_cell_adhesion"/>
</dbReference>
<dbReference type="InterPro" id="IPR013783">
    <property type="entry name" value="Ig-like_fold"/>
</dbReference>
<dbReference type="InterPro" id="IPR002909">
    <property type="entry name" value="IPT_dom"/>
</dbReference>
<dbReference type="GO" id="GO:0008237">
    <property type="term" value="F:metallopeptidase activity"/>
    <property type="evidence" value="ECO:0007669"/>
    <property type="project" value="InterPro"/>
</dbReference>
<proteinExistence type="predicted"/>
<dbReference type="Pfam" id="PF01833">
    <property type="entry name" value="TIG"/>
    <property type="match status" value="1"/>
</dbReference>
<sequence length="970" mass="98900">MRKSMMIFGLLWVAAVLGGGCRAWAGGPHWYGGSAYFDPAVMGQPIVWKNGQITYYTDQGNLSATVSQAQANSMVAAAAAVWSGVKTAAVSIGRGGSLAEDVSGANVYQSSNGLVEPADMQASDTAVPVAVVYDADGSVINAIYGPGASATNDCQNDGVMTIVDGFSTTGYITHAVMLVNGLCTANSTEMENLQYQMIRSFGRILGLDWSDANEAMFVNDQITSDGLAGWPILHPVEHLCSGTNGACMTNETTLRYDDIASLNRTYPVTAANHAMYASKTLTASATFSVQGTIRFRRGQGMQGVNVVLRPLVSGQPILLYTVTAVSGASYVGDAGNAVDGNVDASGNPLNRFGSDDQTLEGYYDLSGVPLPPGVSSSDYELSFEAINPNYVAEDSVGPYVTGQVTPSGTLPVITLPGVQAGMQLEENVTISDSADELHSGDDGTEQAPVTVSTTGQWTGRLCCYGHTSWFQWWARANREFTVEVQALDDAGASTENKLAPVIGLWNGNAAPGTSPVTGTLQPFNGAVAGLTTLSAVSTAGSSIRLGIADARGDGRPDFAYRGRVIYADTVSPGRLPATGGPIVIRGMGFSPDMTVTVNGVAAQVTAVTPNEIDAVAPPSNGTVGTVLLEVEDPVTLGVASIGDGLAYDAQNGDGLTILTAPSDAVPMNVPESFTVRALGANLTPVAGVPVTFSVTEGSAVLGCGASSCQVTTAADGTATIAVTANSTALAQVTAALASGADVLAEFTGSAPNSIYALTPNLYVAIGGTTTWSPSALVLENSQPAAGAGVLWQTTSSGVSMTSQAMSDSNSSGVATGKLTVGPLNAAAGGTVQACVVGNGSCTAFSIVPVHVETAAMDPVSGTSQSIDETATLAPAVLEVTDAIGHPMAGAVVTFHETQFAWAPACAGDSVCPSPHILGQQTVQAVSASDGTVSLTPMPNNGQAVKLVVQATVGASAEYDFELVQNPPVNP</sequence>
<dbReference type="PROSITE" id="PS51257">
    <property type="entry name" value="PROKAR_LIPOPROTEIN"/>
    <property type="match status" value="1"/>
</dbReference>
<evidence type="ECO:0000259" key="1">
    <source>
        <dbReference type="Pfam" id="PF01833"/>
    </source>
</evidence>
<feature type="domain" description="IPT/TIG" evidence="1">
    <location>
        <begin position="569"/>
        <end position="632"/>
    </location>
</feature>
<name>A0A7V4XTT2_9BACT</name>
<dbReference type="EMBL" id="DTKL01000063">
    <property type="protein sequence ID" value="HGY95033.1"/>
    <property type="molecule type" value="Genomic_DNA"/>
</dbReference>
<dbReference type="SUPFAM" id="SSF81296">
    <property type="entry name" value="E set domains"/>
    <property type="match status" value="1"/>
</dbReference>
<reference evidence="2" key="1">
    <citation type="journal article" date="2020" name="mSystems">
        <title>Genome- and Community-Level Interaction Insights into Carbon Utilization and Element Cycling Functions of Hydrothermarchaeota in Hydrothermal Sediment.</title>
        <authorList>
            <person name="Zhou Z."/>
            <person name="Liu Y."/>
            <person name="Xu W."/>
            <person name="Pan J."/>
            <person name="Luo Z.H."/>
            <person name="Li M."/>
        </authorList>
    </citation>
    <scope>NUCLEOTIDE SEQUENCE [LARGE SCALE GENOMIC DNA]</scope>
    <source>
        <strain evidence="2">SpSt-855</strain>
    </source>
</reference>
<accession>A0A7V4XTT2</accession>
<comment type="caution">
    <text evidence="2">The sequence shown here is derived from an EMBL/GenBank/DDBJ whole genome shotgun (WGS) entry which is preliminary data.</text>
</comment>
<gene>
    <name evidence="2" type="ORF">ENW50_10195</name>
</gene>
<dbReference type="AlphaFoldDB" id="A0A7V4XTT2"/>
<organism evidence="2">
    <name type="scientific">Acidobacterium capsulatum</name>
    <dbReference type="NCBI Taxonomy" id="33075"/>
    <lineage>
        <taxon>Bacteria</taxon>
        <taxon>Pseudomonadati</taxon>
        <taxon>Acidobacteriota</taxon>
        <taxon>Terriglobia</taxon>
        <taxon>Terriglobales</taxon>
        <taxon>Acidobacteriaceae</taxon>
        <taxon>Acidobacterium</taxon>
    </lineage>
</organism>
<dbReference type="InterPro" id="IPR014756">
    <property type="entry name" value="Ig_E-set"/>
</dbReference>
<dbReference type="SUPFAM" id="SSF49373">
    <property type="entry name" value="Invasin/intimin cell-adhesion fragments"/>
    <property type="match status" value="1"/>
</dbReference>
<evidence type="ECO:0000313" key="2">
    <source>
        <dbReference type="EMBL" id="HGY95033.1"/>
    </source>
</evidence>
<protein>
    <recommendedName>
        <fullName evidence="1">IPT/TIG domain-containing protein</fullName>
    </recommendedName>
</protein>